<evidence type="ECO:0000313" key="2">
    <source>
        <dbReference type="Proteomes" id="UP001353858"/>
    </source>
</evidence>
<protein>
    <submittedName>
        <fullName evidence="1">Uncharacterized protein</fullName>
    </submittedName>
</protein>
<name>A0AAN7PJV2_9COLE</name>
<sequence>MLKSSNNKFSPVAVGSTVRVPIPDVDTARRAPQNLLAVVSEFNPCQENLLESAKIIANSKEKETTLREATSNTSIAGAQGYTRCQCKTKCTTKRCRCRTENRLCTLKCHGSRSCQNKNE</sequence>
<reference evidence="2" key="1">
    <citation type="submission" date="2023-01" db="EMBL/GenBank/DDBJ databases">
        <title>Key to firefly adult light organ development and bioluminescence: homeobox transcription factors regulate luciferase expression and transportation to peroxisome.</title>
        <authorList>
            <person name="Fu X."/>
        </authorList>
    </citation>
    <scope>NUCLEOTIDE SEQUENCE [LARGE SCALE GENOMIC DNA]</scope>
</reference>
<dbReference type="AlphaFoldDB" id="A0AAN7PJV2"/>
<accession>A0AAN7PJV2</accession>
<dbReference type="EMBL" id="JARPUR010000001">
    <property type="protein sequence ID" value="KAK4883991.1"/>
    <property type="molecule type" value="Genomic_DNA"/>
</dbReference>
<keyword evidence="2" id="KW-1185">Reference proteome</keyword>
<organism evidence="1 2">
    <name type="scientific">Aquatica leii</name>
    <dbReference type="NCBI Taxonomy" id="1421715"/>
    <lineage>
        <taxon>Eukaryota</taxon>
        <taxon>Metazoa</taxon>
        <taxon>Ecdysozoa</taxon>
        <taxon>Arthropoda</taxon>
        <taxon>Hexapoda</taxon>
        <taxon>Insecta</taxon>
        <taxon>Pterygota</taxon>
        <taxon>Neoptera</taxon>
        <taxon>Endopterygota</taxon>
        <taxon>Coleoptera</taxon>
        <taxon>Polyphaga</taxon>
        <taxon>Elateriformia</taxon>
        <taxon>Elateroidea</taxon>
        <taxon>Lampyridae</taxon>
        <taxon>Luciolinae</taxon>
        <taxon>Aquatica</taxon>
    </lineage>
</organism>
<proteinExistence type="predicted"/>
<dbReference type="Proteomes" id="UP001353858">
    <property type="component" value="Unassembled WGS sequence"/>
</dbReference>
<evidence type="ECO:0000313" key="1">
    <source>
        <dbReference type="EMBL" id="KAK4883991.1"/>
    </source>
</evidence>
<comment type="caution">
    <text evidence="1">The sequence shown here is derived from an EMBL/GenBank/DDBJ whole genome shotgun (WGS) entry which is preliminary data.</text>
</comment>
<gene>
    <name evidence="1" type="ORF">RN001_000262</name>
</gene>